<evidence type="ECO:0000256" key="4">
    <source>
        <dbReference type="ARBA" id="ARBA00023242"/>
    </source>
</evidence>
<feature type="compositionally biased region" description="Polar residues" evidence="7">
    <location>
        <begin position="86"/>
        <end position="98"/>
    </location>
</feature>
<dbReference type="OrthoDB" id="6159439at2759"/>
<feature type="region of interest" description="Disordered" evidence="7">
    <location>
        <begin position="86"/>
        <end position="106"/>
    </location>
</feature>
<dbReference type="SUPFAM" id="SSF46689">
    <property type="entry name" value="Homeodomain-like"/>
    <property type="match status" value="1"/>
</dbReference>
<dbReference type="EMBL" id="JABEBT010000016">
    <property type="protein sequence ID" value="KAF7637989.1"/>
    <property type="molecule type" value="Genomic_DNA"/>
</dbReference>
<dbReference type="PRINTS" id="PR00024">
    <property type="entry name" value="HOMEOBOX"/>
</dbReference>
<dbReference type="AlphaFoldDB" id="A0A8S9ZXN4"/>
<name>A0A8S9ZXN4_9BILA</name>
<dbReference type="Gene3D" id="1.10.10.60">
    <property type="entry name" value="Homeodomain-like"/>
    <property type="match status" value="1"/>
</dbReference>
<feature type="region of interest" description="Disordered" evidence="7">
    <location>
        <begin position="193"/>
        <end position="212"/>
    </location>
</feature>
<organism evidence="9 10">
    <name type="scientific">Meloidogyne graminicola</name>
    <dbReference type="NCBI Taxonomy" id="189291"/>
    <lineage>
        <taxon>Eukaryota</taxon>
        <taxon>Metazoa</taxon>
        <taxon>Ecdysozoa</taxon>
        <taxon>Nematoda</taxon>
        <taxon>Chromadorea</taxon>
        <taxon>Rhabditida</taxon>
        <taxon>Tylenchina</taxon>
        <taxon>Tylenchomorpha</taxon>
        <taxon>Tylenchoidea</taxon>
        <taxon>Meloidogynidae</taxon>
        <taxon>Meloidogyninae</taxon>
        <taxon>Meloidogyne</taxon>
    </lineage>
</organism>
<dbReference type="SMART" id="SM00389">
    <property type="entry name" value="HOX"/>
    <property type="match status" value="1"/>
</dbReference>
<protein>
    <submittedName>
        <fullName evidence="9">Homeobox domain-containing protein</fullName>
    </submittedName>
</protein>
<comment type="caution">
    <text evidence="9">The sequence shown here is derived from an EMBL/GenBank/DDBJ whole genome shotgun (WGS) entry which is preliminary data.</text>
</comment>
<gene>
    <name evidence="9" type="ORF">Mgra_00002692</name>
</gene>
<dbReference type="CDD" id="cd00086">
    <property type="entry name" value="homeodomain"/>
    <property type="match status" value="1"/>
</dbReference>
<dbReference type="InterPro" id="IPR017970">
    <property type="entry name" value="Homeobox_CS"/>
</dbReference>
<dbReference type="InterPro" id="IPR050394">
    <property type="entry name" value="Homeobox_NK-like"/>
</dbReference>
<keyword evidence="3 5" id="KW-0371">Homeobox</keyword>
<evidence type="ECO:0000256" key="5">
    <source>
        <dbReference type="PROSITE-ProRule" id="PRU00108"/>
    </source>
</evidence>
<reference evidence="9" key="1">
    <citation type="journal article" date="2020" name="Ecol. Evol.">
        <title>Genome structure and content of the rice root-knot nematode (Meloidogyne graminicola).</title>
        <authorList>
            <person name="Phan N.T."/>
            <person name="Danchin E.G.J."/>
            <person name="Klopp C."/>
            <person name="Perfus-Barbeoch L."/>
            <person name="Kozlowski D.K."/>
            <person name="Koutsovoulos G.D."/>
            <person name="Lopez-Roques C."/>
            <person name="Bouchez O."/>
            <person name="Zahm M."/>
            <person name="Besnard G."/>
            <person name="Bellafiore S."/>
        </authorList>
    </citation>
    <scope>NUCLEOTIDE SEQUENCE</scope>
    <source>
        <strain evidence="9">VN-18</strain>
    </source>
</reference>
<feature type="non-terminal residue" evidence="9">
    <location>
        <position position="1"/>
    </location>
</feature>
<keyword evidence="4 5" id="KW-0539">Nucleus</keyword>
<feature type="domain" description="Homeobox" evidence="8">
    <location>
        <begin position="99"/>
        <end position="159"/>
    </location>
</feature>
<dbReference type="GO" id="GO:0000981">
    <property type="term" value="F:DNA-binding transcription factor activity, RNA polymerase II-specific"/>
    <property type="evidence" value="ECO:0007669"/>
    <property type="project" value="InterPro"/>
</dbReference>
<dbReference type="PANTHER" id="PTHR24340:SF35">
    <property type="entry name" value="HGTX, ISOFORM C"/>
    <property type="match status" value="1"/>
</dbReference>
<dbReference type="PROSITE" id="PS50071">
    <property type="entry name" value="HOMEOBOX_2"/>
    <property type="match status" value="1"/>
</dbReference>
<evidence type="ECO:0000313" key="10">
    <source>
        <dbReference type="Proteomes" id="UP000605970"/>
    </source>
</evidence>
<keyword evidence="10" id="KW-1185">Reference proteome</keyword>
<comment type="subcellular location">
    <subcellularLocation>
        <location evidence="1 5 6">Nucleus</location>
    </subcellularLocation>
</comment>
<evidence type="ECO:0000313" key="9">
    <source>
        <dbReference type="EMBL" id="KAF7637989.1"/>
    </source>
</evidence>
<accession>A0A8S9ZXN4</accession>
<proteinExistence type="predicted"/>
<evidence type="ECO:0000256" key="6">
    <source>
        <dbReference type="RuleBase" id="RU000682"/>
    </source>
</evidence>
<dbReference type="InterPro" id="IPR000047">
    <property type="entry name" value="HTH_motif"/>
</dbReference>
<dbReference type="GO" id="GO:0030154">
    <property type="term" value="P:cell differentiation"/>
    <property type="evidence" value="ECO:0007669"/>
    <property type="project" value="TreeGrafter"/>
</dbReference>
<keyword evidence="2 5" id="KW-0238">DNA-binding</keyword>
<dbReference type="PROSITE" id="PS00027">
    <property type="entry name" value="HOMEOBOX_1"/>
    <property type="match status" value="1"/>
</dbReference>
<dbReference type="Pfam" id="PF00046">
    <property type="entry name" value="Homeodomain"/>
    <property type="match status" value="1"/>
</dbReference>
<evidence type="ECO:0000256" key="1">
    <source>
        <dbReference type="ARBA" id="ARBA00004123"/>
    </source>
</evidence>
<evidence type="ECO:0000256" key="7">
    <source>
        <dbReference type="SAM" id="MobiDB-lite"/>
    </source>
</evidence>
<dbReference type="InterPro" id="IPR020479">
    <property type="entry name" value="HD_metazoa"/>
</dbReference>
<evidence type="ECO:0000256" key="3">
    <source>
        <dbReference type="ARBA" id="ARBA00023155"/>
    </source>
</evidence>
<sequence>LQQNSLPIYREDDNNNNNTNNINLGLLNTSNSFFLPPSFPQTIKIEQIQSSQILNNNTPSPTNNNNNNNGFNLIQNNNLFSHLDSSIHSPSTANNNGQIGKKQSRPTFSGQQIYMLEKKFEQSKYLAGTDRAQLAKELSMTESQVKVWFQNRRTKWRKRDSADQASRRRAEAVEAFDRGGDISPSLLHNNNNNICGGSNSPGSPSSGIALGNESPCSPPVNSISLSGYSAPCIPNNFAAFSLFSSPLFRTFPQPQQESVSSALVNALNNNNIIKTSNIQNESSS</sequence>
<feature type="DNA-binding region" description="Homeobox" evidence="5">
    <location>
        <begin position="101"/>
        <end position="160"/>
    </location>
</feature>
<evidence type="ECO:0000259" key="8">
    <source>
        <dbReference type="PROSITE" id="PS50071"/>
    </source>
</evidence>
<dbReference type="GO" id="GO:0005634">
    <property type="term" value="C:nucleus"/>
    <property type="evidence" value="ECO:0007669"/>
    <property type="project" value="UniProtKB-SubCell"/>
</dbReference>
<evidence type="ECO:0000256" key="2">
    <source>
        <dbReference type="ARBA" id="ARBA00023125"/>
    </source>
</evidence>
<dbReference type="Proteomes" id="UP000605970">
    <property type="component" value="Unassembled WGS sequence"/>
</dbReference>
<dbReference type="PANTHER" id="PTHR24340">
    <property type="entry name" value="HOMEOBOX PROTEIN NKX"/>
    <property type="match status" value="1"/>
</dbReference>
<dbReference type="GO" id="GO:0000978">
    <property type="term" value="F:RNA polymerase II cis-regulatory region sequence-specific DNA binding"/>
    <property type="evidence" value="ECO:0007669"/>
    <property type="project" value="TreeGrafter"/>
</dbReference>
<feature type="compositionally biased region" description="Low complexity" evidence="7">
    <location>
        <begin position="193"/>
        <end position="208"/>
    </location>
</feature>
<dbReference type="PRINTS" id="PR00031">
    <property type="entry name" value="HTHREPRESSR"/>
</dbReference>
<dbReference type="InterPro" id="IPR009057">
    <property type="entry name" value="Homeodomain-like_sf"/>
</dbReference>
<dbReference type="InterPro" id="IPR001356">
    <property type="entry name" value="HD"/>
</dbReference>
<dbReference type="FunFam" id="1.10.10.60:FF:000391">
    <property type="entry name" value="Homeobox transcription factor"/>
    <property type="match status" value="1"/>
</dbReference>